<organism evidence="2 3">
    <name type="scientific">Ruegeria spongiae</name>
    <dbReference type="NCBI Taxonomy" id="2942209"/>
    <lineage>
        <taxon>Bacteria</taxon>
        <taxon>Pseudomonadati</taxon>
        <taxon>Pseudomonadota</taxon>
        <taxon>Alphaproteobacteria</taxon>
        <taxon>Rhodobacterales</taxon>
        <taxon>Roseobacteraceae</taxon>
        <taxon>Ruegeria</taxon>
    </lineage>
</organism>
<feature type="signal peptide" evidence="1">
    <location>
        <begin position="1"/>
        <end position="19"/>
    </location>
</feature>
<protein>
    <submittedName>
        <fullName evidence="2">Uncharacterized protein</fullName>
    </submittedName>
</protein>
<keyword evidence="1" id="KW-0732">Signal</keyword>
<evidence type="ECO:0000256" key="1">
    <source>
        <dbReference type="SAM" id="SignalP"/>
    </source>
</evidence>
<dbReference type="EMBL" id="JAMFMB010000018">
    <property type="protein sequence ID" value="MCL6284752.1"/>
    <property type="molecule type" value="Genomic_DNA"/>
</dbReference>
<feature type="chain" id="PRO_5046624168" evidence="1">
    <location>
        <begin position="20"/>
        <end position="135"/>
    </location>
</feature>
<dbReference type="RefSeq" id="WP_249710901.1">
    <property type="nucleotide sequence ID" value="NZ_JAMFMB010000018.1"/>
</dbReference>
<dbReference type="Proteomes" id="UP001203880">
    <property type="component" value="Unassembled WGS sequence"/>
</dbReference>
<comment type="caution">
    <text evidence="2">The sequence shown here is derived from an EMBL/GenBank/DDBJ whole genome shotgun (WGS) entry which is preliminary data.</text>
</comment>
<name>A0ABT0Q4P3_9RHOB</name>
<sequence>MKTPLLTTAFTLCAHAALALGQSPDFVFDRVNINQVDSAVFEAIPRGAASTDRIWCAASEYAVRRLGADWRQKLYVERGYARSVTTGRPTSVQFTLDPKATGLQTKEPGFGFQPGANVTVQLANTRCGQFPFGMN</sequence>
<evidence type="ECO:0000313" key="2">
    <source>
        <dbReference type="EMBL" id="MCL6284752.1"/>
    </source>
</evidence>
<evidence type="ECO:0000313" key="3">
    <source>
        <dbReference type="Proteomes" id="UP001203880"/>
    </source>
</evidence>
<accession>A0ABT0Q4P3</accession>
<gene>
    <name evidence="2" type="ORF">M3P21_14540</name>
</gene>
<proteinExistence type="predicted"/>
<keyword evidence="3" id="KW-1185">Reference proteome</keyword>
<reference evidence="2" key="1">
    <citation type="submission" date="2022-05" db="EMBL/GenBank/DDBJ databases">
        <authorList>
            <person name="Park J.-S."/>
        </authorList>
    </citation>
    <scope>NUCLEOTIDE SEQUENCE</scope>
    <source>
        <strain evidence="2">2012CJ41-6</strain>
    </source>
</reference>